<dbReference type="GO" id="GO:0006412">
    <property type="term" value="P:translation"/>
    <property type="evidence" value="ECO:0007669"/>
    <property type="project" value="UniProtKB-UniRule"/>
</dbReference>
<evidence type="ECO:0000313" key="13">
    <source>
        <dbReference type="Proteomes" id="UP000254792"/>
    </source>
</evidence>
<dbReference type="GO" id="GO:0005737">
    <property type="term" value="C:cytoplasm"/>
    <property type="evidence" value="ECO:0007669"/>
    <property type="project" value="UniProtKB-ARBA"/>
</dbReference>
<dbReference type="PANTHER" id="PTHR48277">
    <property type="entry name" value="MITOCHONDRIAL RIBOSOMAL PROTEIN S5"/>
    <property type="match status" value="1"/>
</dbReference>
<dbReference type="InterPro" id="IPR000851">
    <property type="entry name" value="Ribosomal_uS5"/>
</dbReference>
<dbReference type="PANTHER" id="PTHR48277:SF1">
    <property type="entry name" value="MITOCHONDRIAL RIBOSOMAL PROTEIN S5"/>
    <property type="match status" value="1"/>
</dbReference>
<feature type="region of interest" description="Disordered" evidence="10">
    <location>
        <begin position="219"/>
        <end position="238"/>
    </location>
</feature>
<dbReference type="HAMAP" id="MF_01307_B">
    <property type="entry name" value="Ribosomal_uS5_B"/>
    <property type="match status" value="1"/>
</dbReference>
<feature type="compositionally biased region" description="Basic and acidic residues" evidence="10">
    <location>
        <begin position="1"/>
        <end position="21"/>
    </location>
</feature>
<name>A0A345Z346_9MOLU</name>
<keyword evidence="4 8" id="KW-0689">Ribosomal protein</keyword>
<keyword evidence="5 8" id="KW-0687">Ribonucleoprotein</keyword>
<dbReference type="InterPro" id="IPR013810">
    <property type="entry name" value="Ribosomal_uS5_N"/>
</dbReference>
<evidence type="ECO:0000256" key="9">
    <source>
        <dbReference type="RuleBase" id="RU003823"/>
    </source>
</evidence>
<dbReference type="EMBL" id="CP031376">
    <property type="protein sequence ID" value="AXK51025.1"/>
    <property type="molecule type" value="Genomic_DNA"/>
</dbReference>
<evidence type="ECO:0000256" key="1">
    <source>
        <dbReference type="ARBA" id="ARBA00008945"/>
    </source>
</evidence>
<dbReference type="GO" id="GO:0003735">
    <property type="term" value="F:structural constituent of ribosome"/>
    <property type="evidence" value="ECO:0007669"/>
    <property type="project" value="UniProtKB-UniRule"/>
</dbReference>
<dbReference type="GO" id="GO:0042254">
    <property type="term" value="P:ribosome biogenesis"/>
    <property type="evidence" value="ECO:0007669"/>
    <property type="project" value="UniProtKB-ARBA"/>
</dbReference>
<dbReference type="Pfam" id="PF00333">
    <property type="entry name" value="Ribosomal_S5"/>
    <property type="match status" value="1"/>
</dbReference>
<feature type="compositionally biased region" description="Basic and acidic residues" evidence="10">
    <location>
        <begin position="38"/>
        <end position="64"/>
    </location>
</feature>
<dbReference type="PROSITE" id="PS50881">
    <property type="entry name" value="S5_DSRBD"/>
    <property type="match status" value="1"/>
</dbReference>
<dbReference type="InterPro" id="IPR018192">
    <property type="entry name" value="Ribosomal_uS5_N_CS"/>
</dbReference>
<gene>
    <name evidence="8 12" type="primary">rpsE</name>
    <name evidence="12" type="ORF">SALLE_v1c03510</name>
</gene>
<accession>A0A345Z346</accession>
<keyword evidence="13" id="KW-1185">Reference proteome</keyword>
<dbReference type="AlphaFoldDB" id="A0A345Z346"/>
<evidence type="ECO:0000256" key="6">
    <source>
        <dbReference type="ARBA" id="ARBA00035255"/>
    </source>
</evidence>
<comment type="function">
    <text evidence="8">With S4 and S12 plays an important role in translational accuracy.</text>
</comment>
<organism evidence="12 13">
    <name type="scientific">Spiroplasma alleghenense</name>
    <dbReference type="NCBI Taxonomy" id="216931"/>
    <lineage>
        <taxon>Bacteria</taxon>
        <taxon>Bacillati</taxon>
        <taxon>Mycoplasmatota</taxon>
        <taxon>Mollicutes</taxon>
        <taxon>Entomoplasmatales</taxon>
        <taxon>Spiroplasmataceae</taxon>
        <taxon>Spiroplasma</taxon>
    </lineage>
</organism>
<dbReference type="InterPro" id="IPR005324">
    <property type="entry name" value="Ribosomal_uS5_C"/>
</dbReference>
<evidence type="ECO:0000256" key="5">
    <source>
        <dbReference type="ARBA" id="ARBA00023274"/>
    </source>
</evidence>
<dbReference type="FunFam" id="3.30.230.10:FF:000002">
    <property type="entry name" value="30S ribosomal protein S5"/>
    <property type="match status" value="1"/>
</dbReference>
<dbReference type="InterPro" id="IPR020568">
    <property type="entry name" value="Ribosomal_Su5_D2-typ_SF"/>
</dbReference>
<evidence type="ECO:0000256" key="3">
    <source>
        <dbReference type="ARBA" id="ARBA00022884"/>
    </source>
</evidence>
<keyword evidence="2 8" id="KW-0699">rRNA-binding</keyword>
<dbReference type="Gene3D" id="3.30.160.20">
    <property type="match status" value="1"/>
</dbReference>
<dbReference type="FunFam" id="3.30.160.20:FF:000001">
    <property type="entry name" value="30S ribosomal protein S5"/>
    <property type="match status" value="1"/>
</dbReference>
<comment type="similarity">
    <text evidence="1 8 9">Belongs to the universal ribosomal protein uS5 family.</text>
</comment>
<proteinExistence type="inferred from homology"/>
<feature type="region of interest" description="Disordered" evidence="10">
    <location>
        <begin position="1"/>
        <end position="64"/>
    </location>
</feature>
<dbReference type="PROSITE" id="PS00585">
    <property type="entry name" value="RIBOSOMAL_S5"/>
    <property type="match status" value="1"/>
</dbReference>
<evidence type="ECO:0000313" key="12">
    <source>
        <dbReference type="EMBL" id="AXK51025.1"/>
    </source>
</evidence>
<keyword evidence="3 8" id="KW-0694">RNA-binding</keyword>
<evidence type="ECO:0000256" key="8">
    <source>
        <dbReference type="HAMAP-Rule" id="MF_01307"/>
    </source>
</evidence>
<evidence type="ECO:0000259" key="11">
    <source>
        <dbReference type="PROSITE" id="PS50881"/>
    </source>
</evidence>
<dbReference type="Pfam" id="PF03719">
    <property type="entry name" value="Ribosomal_S5_C"/>
    <property type="match status" value="1"/>
</dbReference>
<dbReference type="Gene3D" id="3.30.230.10">
    <property type="match status" value="1"/>
</dbReference>
<evidence type="ECO:0000256" key="10">
    <source>
        <dbReference type="SAM" id="MobiDB-lite"/>
    </source>
</evidence>
<dbReference type="SUPFAM" id="SSF54768">
    <property type="entry name" value="dsRNA-binding domain-like"/>
    <property type="match status" value="1"/>
</dbReference>
<evidence type="ECO:0000256" key="4">
    <source>
        <dbReference type="ARBA" id="ARBA00022980"/>
    </source>
</evidence>
<dbReference type="KEGG" id="salx:SALLE_v1c03510"/>
<dbReference type="Proteomes" id="UP000254792">
    <property type="component" value="Chromosome"/>
</dbReference>
<protein>
    <recommendedName>
        <fullName evidence="6 8">Small ribosomal subunit protein uS5</fullName>
    </recommendedName>
</protein>
<dbReference type="NCBIfam" id="TIGR01021">
    <property type="entry name" value="rpsE_bact"/>
    <property type="match status" value="1"/>
</dbReference>
<dbReference type="InterPro" id="IPR014721">
    <property type="entry name" value="Ribsml_uS5_D2-typ_fold_subgr"/>
</dbReference>
<dbReference type="GO" id="GO:0015935">
    <property type="term" value="C:small ribosomal subunit"/>
    <property type="evidence" value="ECO:0007669"/>
    <property type="project" value="InterPro"/>
</dbReference>
<sequence>MSTEDKKVIEVNSSETEKPAEKTFTPKPGARPGAKFGNGEKKPFNKDGKKPFDKNNRRFEKEKDPYEEKVVKINRVTKVTKGGRRFRFAAVVVIGDKKGKVGLGTGKANEVPDAIKKAVKEAKKSLIKVSLSGTTVPHEVIGHYGAGKVLIKPAKKGTGVIAGGPARAVIELAGVHDVYAKSLGSNTPINMIRATLEGLKSMQTPESIARLRSNSKIEQRQAAPLGEVSPVADKSATV</sequence>
<comment type="subunit">
    <text evidence="7 8">Part of the 30S ribosomal subunit. Contacts proteins S4 and S8.</text>
</comment>
<dbReference type="GO" id="GO:0019843">
    <property type="term" value="F:rRNA binding"/>
    <property type="evidence" value="ECO:0007669"/>
    <property type="project" value="UniProtKB-UniRule"/>
</dbReference>
<comment type="function">
    <text evidence="8">Located at the back of the 30S subunit body where it stabilizes the conformation of the head with respect to the body.</text>
</comment>
<reference evidence="12 13" key="1">
    <citation type="submission" date="2018-07" db="EMBL/GenBank/DDBJ databases">
        <title>Complete genome sequence of Spiroplasma alleghenense PLHS-1 (ATCC 51752).</title>
        <authorList>
            <person name="Chou L."/>
            <person name="Lee T.-Y."/>
            <person name="Tsai Y.-M."/>
            <person name="Kuo C.-H."/>
        </authorList>
    </citation>
    <scope>NUCLEOTIDE SEQUENCE [LARGE SCALE GENOMIC DNA]</scope>
    <source>
        <strain evidence="12 13">PLHS-1</strain>
    </source>
</reference>
<feature type="domain" description="S5 DRBM" evidence="11">
    <location>
        <begin position="66"/>
        <end position="129"/>
    </location>
</feature>
<dbReference type="RefSeq" id="WP_162807926.1">
    <property type="nucleotide sequence ID" value="NZ_CP031376.1"/>
</dbReference>
<evidence type="ECO:0000256" key="2">
    <source>
        <dbReference type="ARBA" id="ARBA00022730"/>
    </source>
</evidence>
<comment type="domain">
    <text evidence="8">The N-terminal domain interacts with the head of the 30S subunit; the C-terminal domain interacts with the body and contacts protein S4. The interaction surface between S4 and S5 is involved in control of translational fidelity.</text>
</comment>
<dbReference type="SUPFAM" id="SSF54211">
    <property type="entry name" value="Ribosomal protein S5 domain 2-like"/>
    <property type="match status" value="1"/>
</dbReference>
<evidence type="ECO:0000256" key="7">
    <source>
        <dbReference type="ARBA" id="ARBA00062000"/>
    </source>
</evidence>
<dbReference type="InterPro" id="IPR005712">
    <property type="entry name" value="Ribosomal_uS5_bac-type"/>
</dbReference>